<dbReference type="GO" id="GO:0000209">
    <property type="term" value="P:protein polyubiquitination"/>
    <property type="evidence" value="ECO:0007669"/>
    <property type="project" value="TreeGrafter"/>
</dbReference>
<dbReference type="Gene3D" id="2.120.10.30">
    <property type="entry name" value="TolB, C-terminal domain"/>
    <property type="match status" value="1"/>
</dbReference>
<dbReference type="InterPro" id="IPR011042">
    <property type="entry name" value="6-blade_b-propeller_TolB-like"/>
</dbReference>
<dbReference type="SUPFAM" id="SSF101898">
    <property type="entry name" value="NHL repeat"/>
    <property type="match status" value="1"/>
</dbReference>
<protein>
    <submittedName>
        <fullName evidence="1">Uncharacterized protein</fullName>
    </submittedName>
</protein>
<dbReference type="PANTHER" id="PTHR24104">
    <property type="entry name" value="E3 UBIQUITIN-PROTEIN LIGASE NHLRC1-RELATED"/>
    <property type="match status" value="1"/>
</dbReference>
<comment type="caution">
    <text evidence="1">The sequence shown here is derived from an EMBL/GenBank/DDBJ whole genome shotgun (WGS) entry which is preliminary data.</text>
</comment>
<dbReference type="PANTHER" id="PTHR24104:SF50">
    <property type="entry name" value="SMP-30_GLUCONOLACTONASE_LRE-LIKE REGION DOMAIN-CONTAINING PROTEIN"/>
    <property type="match status" value="1"/>
</dbReference>
<keyword evidence="2" id="KW-1185">Reference proteome</keyword>
<dbReference type="EMBL" id="VSWD01000007">
    <property type="protein sequence ID" value="KAK3096598.1"/>
    <property type="molecule type" value="Genomic_DNA"/>
</dbReference>
<dbReference type="GO" id="GO:0061630">
    <property type="term" value="F:ubiquitin protein ligase activity"/>
    <property type="evidence" value="ECO:0007669"/>
    <property type="project" value="TreeGrafter"/>
</dbReference>
<sequence length="310" mass="34875">METGTLTDDTAMNYGAQVAVESTSVTSKSEKPSTSKQVDPRRLKATECLFHNVKRQEDIEKCYVTGVLYIPGHIVVVDYYNHVLKLFDLSGIYVSSTGVNDNTLGITCVDDCTFATCGLSNTLYLWTLRGSTIVSKDVSYQVDDYVHGIHYNGTYYCVLHVHRDDNTITVLDRQGTQVRKIITKEAYGRTFKFAYDIHTDSETNNIYVPCWDEDGVLCMTIEGQALWFRSLSYGPRGITEIQGALCVADRTDICLHLIAKEGRYVRKLLDEEALGGEPEHLCYGQDDKLYISYDSVDDKHDIISVFTVTS</sequence>
<evidence type="ECO:0000313" key="1">
    <source>
        <dbReference type="EMBL" id="KAK3096598.1"/>
    </source>
</evidence>
<proteinExistence type="predicted"/>
<gene>
    <name evidence="1" type="ORF">FSP39_001564</name>
</gene>
<evidence type="ECO:0000313" key="2">
    <source>
        <dbReference type="Proteomes" id="UP001186944"/>
    </source>
</evidence>
<dbReference type="Proteomes" id="UP001186944">
    <property type="component" value="Unassembled WGS sequence"/>
</dbReference>
<dbReference type="InterPro" id="IPR050952">
    <property type="entry name" value="TRIM-NHL_E3_ligases"/>
</dbReference>
<accession>A0AA89BUK6</accession>
<dbReference type="GO" id="GO:0043161">
    <property type="term" value="P:proteasome-mediated ubiquitin-dependent protein catabolic process"/>
    <property type="evidence" value="ECO:0007669"/>
    <property type="project" value="TreeGrafter"/>
</dbReference>
<dbReference type="AlphaFoldDB" id="A0AA89BUK6"/>
<reference evidence="1" key="1">
    <citation type="submission" date="2019-08" db="EMBL/GenBank/DDBJ databases">
        <title>The improved chromosome-level genome for the pearl oyster Pinctada fucata martensii using PacBio sequencing and Hi-C.</title>
        <authorList>
            <person name="Zheng Z."/>
        </authorList>
    </citation>
    <scope>NUCLEOTIDE SEQUENCE</scope>
    <source>
        <strain evidence="1">ZZ-2019</strain>
        <tissue evidence="1">Adductor muscle</tissue>
    </source>
</reference>
<organism evidence="1 2">
    <name type="scientific">Pinctada imbricata</name>
    <name type="common">Atlantic pearl-oyster</name>
    <name type="synonym">Pinctada martensii</name>
    <dbReference type="NCBI Taxonomy" id="66713"/>
    <lineage>
        <taxon>Eukaryota</taxon>
        <taxon>Metazoa</taxon>
        <taxon>Spiralia</taxon>
        <taxon>Lophotrochozoa</taxon>
        <taxon>Mollusca</taxon>
        <taxon>Bivalvia</taxon>
        <taxon>Autobranchia</taxon>
        <taxon>Pteriomorphia</taxon>
        <taxon>Pterioida</taxon>
        <taxon>Pterioidea</taxon>
        <taxon>Pteriidae</taxon>
        <taxon>Pinctada</taxon>
    </lineage>
</organism>
<name>A0AA89BUK6_PINIB</name>